<dbReference type="InterPro" id="IPR052955">
    <property type="entry name" value="UPF0703_membrane_permease"/>
</dbReference>
<evidence type="ECO:0000256" key="1">
    <source>
        <dbReference type="SAM" id="MobiDB-lite"/>
    </source>
</evidence>
<evidence type="ECO:0000259" key="4">
    <source>
        <dbReference type="Pfam" id="PF21537"/>
    </source>
</evidence>
<keyword evidence="6" id="KW-1185">Reference proteome</keyword>
<evidence type="ECO:0000313" key="5">
    <source>
        <dbReference type="EMBL" id="MFB9760315.1"/>
    </source>
</evidence>
<organism evidence="5 6">
    <name type="scientific">Ectobacillus funiculus</name>
    <dbReference type="NCBI Taxonomy" id="137993"/>
    <lineage>
        <taxon>Bacteria</taxon>
        <taxon>Bacillati</taxon>
        <taxon>Bacillota</taxon>
        <taxon>Bacilli</taxon>
        <taxon>Bacillales</taxon>
        <taxon>Bacillaceae</taxon>
        <taxon>Ectobacillus</taxon>
    </lineage>
</organism>
<accession>A0ABV5WI94</accession>
<feature type="transmembrane region" description="Helical" evidence="2">
    <location>
        <begin position="43"/>
        <end position="63"/>
    </location>
</feature>
<gene>
    <name evidence="5" type="ORF">ACFFMS_18325</name>
</gene>
<keyword evidence="2" id="KW-0812">Transmembrane</keyword>
<proteinExistence type="predicted"/>
<dbReference type="EMBL" id="JBHMAF010000122">
    <property type="protein sequence ID" value="MFB9760315.1"/>
    <property type="molecule type" value="Genomic_DNA"/>
</dbReference>
<dbReference type="NCBIfam" id="TIGR03943">
    <property type="entry name" value="TIGR03943 family putative permease subunit"/>
    <property type="match status" value="1"/>
</dbReference>
<protein>
    <submittedName>
        <fullName evidence="5">TIGR03943 family putative permease subunit</fullName>
    </submittedName>
</protein>
<name>A0ABV5WI94_9BACI</name>
<dbReference type="Pfam" id="PF21537">
    <property type="entry name" value="DUF1980_C"/>
    <property type="match status" value="1"/>
</dbReference>
<dbReference type="Proteomes" id="UP001589609">
    <property type="component" value="Unassembled WGS sequence"/>
</dbReference>
<feature type="region of interest" description="Disordered" evidence="1">
    <location>
        <begin position="131"/>
        <end position="150"/>
    </location>
</feature>
<feature type="transmembrane region" description="Helical" evidence="2">
    <location>
        <begin position="9"/>
        <end position="28"/>
    </location>
</feature>
<feature type="domain" description="DUF1980" evidence="4">
    <location>
        <begin position="154"/>
        <end position="286"/>
    </location>
</feature>
<keyword evidence="2" id="KW-1133">Transmembrane helix</keyword>
<comment type="caution">
    <text evidence="5">The sequence shown here is derived from an EMBL/GenBank/DDBJ whole genome shotgun (WGS) entry which is preliminary data.</text>
</comment>
<evidence type="ECO:0000256" key="2">
    <source>
        <dbReference type="SAM" id="Phobius"/>
    </source>
</evidence>
<sequence length="288" mass="31858">MRETQSFHMYIRGLLLIGFGMLLFKLLVTGNIEHFLAPKMEKFMIGTFLIVITLGIAQVMRSGKEEEGACSCCEHSHHLPRRKITSLLLYSLFLIPIVTAFLFSDHIIDGSVAAKRGVSLTGEQLKAQQTATSSSSQLSVETQTAQPATIQQPPKGYYEKLGKELMNMQTITVDDTRFISILDVIGRNVSGFKGKQIVFTGFVDREPDFKKDQVVVARYGITCCVADASVLGMMINGSSVSALKAGEWVKVTGVLDQTTYIDTILPIIKVTAIEKTAPSKEQYVYQKF</sequence>
<evidence type="ECO:0000259" key="3">
    <source>
        <dbReference type="Pfam" id="PF09323"/>
    </source>
</evidence>
<keyword evidence="2" id="KW-0472">Membrane</keyword>
<dbReference type="PANTHER" id="PTHR40047">
    <property type="entry name" value="UPF0703 PROTEIN YCGQ"/>
    <property type="match status" value="1"/>
</dbReference>
<evidence type="ECO:0000313" key="6">
    <source>
        <dbReference type="Proteomes" id="UP001589609"/>
    </source>
</evidence>
<dbReference type="InterPro" id="IPR015402">
    <property type="entry name" value="DUF1980"/>
</dbReference>
<feature type="domain" description="DUF1980" evidence="3">
    <location>
        <begin position="11"/>
        <end position="118"/>
    </location>
</feature>
<dbReference type="InterPro" id="IPR048447">
    <property type="entry name" value="DUF1980_C"/>
</dbReference>
<reference evidence="5 6" key="1">
    <citation type="submission" date="2024-09" db="EMBL/GenBank/DDBJ databases">
        <authorList>
            <person name="Sun Q."/>
            <person name="Mori K."/>
        </authorList>
    </citation>
    <scope>NUCLEOTIDE SEQUENCE [LARGE SCALE GENOMIC DNA]</scope>
    <source>
        <strain evidence="5 6">JCM 11201</strain>
    </source>
</reference>
<dbReference type="Pfam" id="PF09323">
    <property type="entry name" value="DUF1980"/>
    <property type="match status" value="1"/>
</dbReference>
<dbReference type="InterPro" id="IPR048493">
    <property type="entry name" value="DUF1980_N"/>
</dbReference>
<feature type="transmembrane region" description="Helical" evidence="2">
    <location>
        <begin position="84"/>
        <end position="103"/>
    </location>
</feature>
<dbReference type="PANTHER" id="PTHR40047:SF1">
    <property type="entry name" value="UPF0703 PROTEIN YCGQ"/>
    <property type="match status" value="1"/>
</dbReference>
<dbReference type="RefSeq" id="WP_379950638.1">
    <property type="nucleotide sequence ID" value="NZ_JBHMAF010000122.1"/>
</dbReference>